<proteinExistence type="predicted"/>
<evidence type="ECO:0000313" key="2">
    <source>
        <dbReference type="EMBL" id="KAF6716487.1"/>
    </source>
</evidence>
<protein>
    <submittedName>
        <fullName evidence="2">Uncharacterized protein</fullName>
    </submittedName>
</protein>
<evidence type="ECO:0000313" key="3">
    <source>
        <dbReference type="Proteomes" id="UP000646548"/>
    </source>
</evidence>
<comment type="caution">
    <text evidence="2">The sequence shown here is derived from an EMBL/GenBank/DDBJ whole genome shotgun (WGS) entry which is preliminary data.</text>
</comment>
<feature type="region of interest" description="Disordered" evidence="1">
    <location>
        <begin position="54"/>
        <end position="75"/>
    </location>
</feature>
<organism evidence="2 3">
    <name type="scientific">Oryzias melastigma</name>
    <name type="common">Marine medaka</name>
    <dbReference type="NCBI Taxonomy" id="30732"/>
    <lineage>
        <taxon>Eukaryota</taxon>
        <taxon>Metazoa</taxon>
        <taxon>Chordata</taxon>
        <taxon>Craniata</taxon>
        <taxon>Vertebrata</taxon>
        <taxon>Euteleostomi</taxon>
        <taxon>Actinopterygii</taxon>
        <taxon>Neopterygii</taxon>
        <taxon>Teleostei</taxon>
        <taxon>Neoteleostei</taxon>
        <taxon>Acanthomorphata</taxon>
        <taxon>Ovalentaria</taxon>
        <taxon>Atherinomorphae</taxon>
        <taxon>Beloniformes</taxon>
        <taxon>Adrianichthyidae</taxon>
        <taxon>Oryziinae</taxon>
        <taxon>Oryzias</taxon>
    </lineage>
</organism>
<accession>A0A834BSP4</accession>
<dbReference type="EMBL" id="WKFB01000958">
    <property type="protein sequence ID" value="KAF6716487.1"/>
    <property type="molecule type" value="Genomic_DNA"/>
</dbReference>
<dbReference type="AlphaFoldDB" id="A0A834BSP4"/>
<reference evidence="2" key="1">
    <citation type="journal article" name="BMC Genomics">
        <title>Long-read sequencing and de novo genome assembly of marine medaka (Oryzias melastigma).</title>
        <authorList>
            <person name="Liang P."/>
            <person name="Saqib H.S.A."/>
            <person name="Ni X."/>
            <person name="Shen Y."/>
        </authorList>
    </citation>
    <scope>NUCLEOTIDE SEQUENCE</scope>
    <source>
        <strain evidence="2">Bigg-433</strain>
    </source>
</reference>
<dbReference type="Proteomes" id="UP000646548">
    <property type="component" value="Unassembled WGS sequence"/>
</dbReference>
<feature type="compositionally biased region" description="Basic residues" evidence="1">
    <location>
        <begin position="60"/>
        <end position="69"/>
    </location>
</feature>
<name>A0A834BSP4_ORYME</name>
<evidence type="ECO:0000256" key="1">
    <source>
        <dbReference type="SAM" id="MobiDB-lite"/>
    </source>
</evidence>
<gene>
    <name evidence="2" type="ORF">FQA47_000672</name>
</gene>
<sequence>MICKPPARRNDFTVSSRRVVLVCITMFQPGFYSALCRAAPCLPLTVRHDTPTDMIASKHQPPHNRRHTTHTTSKDSVSLLSLIVSQSVSDKQTQPIASFSLTAMMDHLSTTTSNQG</sequence>